<dbReference type="SUPFAM" id="SSF81606">
    <property type="entry name" value="PP2C-like"/>
    <property type="match status" value="1"/>
</dbReference>
<protein>
    <recommendedName>
        <fullName evidence="1">PPM-type phosphatase domain-containing protein</fullName>
    </recommendedName>
</protein>
<comment type="caution">
    <text evidence="2">The sequence shown here is derived from an EMBL/GenBank/DDBJ whole genome shotgun (WGS) entry which is preliminary data.</text>
</comment>
<dbReference type="Proteomes" id="UP000196475">
    <property type="component" value="Unassembled WGS sequence"/>
</dbReference>
<proteinExistence type="predicted"/>
<sequence length="299" mass="33484">MKIDIVYLKGVNEVNEDAYVADEQKGVYAVIDGATGLDGLSGKLAAETIQNALQKMCATDSLLESVLKGNQTLGALAANEYGVSSISEIPKEKRSSCGMAAIRIRDGRMDYVHAGDCMLFLQYEDGTIRHLTHDHLFRLDACSIAELKKRWDSKLQPGENPNHWEPEKMSSAFKKIREEIKPVLKENRNKLNTPQGYCALDGSDEVPRHIEYGSVNLFHVKKILLLSDGLQLIHIEGSGFKVWDETARFAFQHGLRQLEKTVTAMELDDPACFTYPRLKPADDKTGILIHFHDDETAHK</sequence>
<reference evidence="3" key="1">
    <citation type="submission" date="2016-06" db="EMBL/GenBank/DDBJ databases">
        <authorList>
            <person name="Nascimento L."/>
            <person name="Pereira R.V."/>
            <person name="Martins L.F."/>
            <person name="Quaggio R.B."/>
            <person name="Silva A.M."/>
            <person name="Setubal J.C."/>
        </authorList>
    </citation>
    <scope>NUCLEOTIDE SEQUENCE [LARGE SCALE GENOMIC DNA]</scope>
</reference>
<gene>
    <name evidence="2" type="ORF">BAA01_00815</name>
</gene>
<dbReference type="InterPro" id="IPR001932">
    <property type="entry name" value="PPM-type_phosphatase-like_dom"/>
</dbReference>
<accession>A0A1Y3PJC1</accession>
<dbReference type="Pfam" id="PF13672">
    <property type="entry name" value="PP2C_2"/>
    <property type="match status" value="1"/>
</dbReference>
<evidence type="ECO:0000259" key="1">
    <source>
        <dbReference type="PROSITE" id="PS51746"/>
    </source>
</evidence>
<dbReference type="InterPro" id="IPR036457">
    <property type="entry name" value="PPM-type-like_dom_sf"/>
</dbReference>
<name>A0A1Y3PJC1_9BACI</name>
<dbReference type="Gene3D" id="3.60.40.10">
    <property type="entry name" value="PPM-type phosphatase domain"/>
    <property type="match status" value="1"/>
</dbReference>
<organism evidence="2 3">
    <name type="scientific">Bacillus thermozeamaize</name>
    <dbReference type="NCBI Taxonomy" id="230954"/>
    <lineage>
        <taxon>Bacteria</taxon>
        <taxon>Bacillati</taxon>
        <taxon>Bacillota</taxon>
        <taxon>Bacilli</taxon>
        <taxon>Bacillales</taxon>
        <taxon>Bacillaceae</taxon>
        <taxon>Bacillus</taxon>
    </lineage>
</organism>
<evidence type="ECO:0000313" key="3">
    <source>
        <dbReference type="Proteomes" id="UP000196475"/>
    </source>
</evidence>
<feature type="domain" description="PPM-type phosphatase" evidence="1">
    <location>
        <begin position="2"/>
        <end position="291"/>
    </location>
</feature>
<dbReference type="PROSITE" id="PS51746">
    <property type="entry name" value="PPM_2"/>
    <property type="match status" value="1"/>
</dbReference>
<evidence type="ECO:0000313" key="2">
    <source>
        <dbReference type="EMBL" id="OUM84399.1"/>
    </source>
</evidence>
<dbReference type="AlphaFoldDB" id="A0A1Y3PJC1"/>
<dbReference type="EMBL" id="LZRT01000130">
    <property type="protein sequence ID" value="OUM84399.1"/>
    <property type="molecule type" value="Genomic_DNA"/>
</dbReference>